<gene>
    <name evidence="1" type="ORF">VN97_g10946</name>
</gene>
<name>A0AAI9T8X5_PENTH</name>
<accession>A0AAI9T8X5</accession>
<sequence length="103" mass="11686">MIVCRAKRPTPGPLVLVRATRYQIFIIVFTSHTFFYYTTMSNSIENIEDRIQDAVKAYHQSTKPNIAGLARQFGVSTDRLRGRIRGRVSCADRAKISKALNPI</sequence>
<organism evidence="1 2">
    <name type="scientific">Penicillium thymicola</name>
    <dbReference type="NCBI Taxonomy" id="293382"/>
    <lineage>
        <taxon>Eukaryota</taxon>
        <taxon>Fungi</taxon>
        <taxon>Dikarya</taxon>
        <taxon>Ascomycota</taxon>
        <taxon>Pezizomycotina</taxon>
        <taxon>Eurotiomycetes</taxon>
        <taxon>Eurotiomycetidae</taxon>
        <taxon>Eurotiales</taxon>
        <taxon>Aspergillaceae</taxon>
        <taxon>Penicillium</taxon>
    </lineage>
</organism>
<dbReference type="AlphaFoldDB" id="A0AAI9T8X5"/>
<reference evidence="1" key="2">
    <citation type="journal article" date="2016" name="Fungal Biol.">
        <title>Ochratoxin A production by Penicillium thymicola.</title>
        <authorList>
            <person name="Nguyen H.D.T."/>
            <person name="McMullin D.R."/>
            <person name="Ponomareva E."/>
            <person name="Riley R."/>
            <person name="Pomraning K.R."/>
            <person name="Baker S.E."/>
            <person name="Seifert K.A."/>
        </authorList>
    </citation>
    <scope>NUCLEOTIDE SEQUENCE</scope>
    <source>
        <strain evidence="1">DAOM 180753</strain>
    </source>
</reference>
<proteinExistence type="predicted"/>
<protein>
    <submittedName>
        <fullName evidence="1">Uncharacterized protein</fullName>
    </submittedName>
</protein>
<evidence type="ECO:0000313" key="2">
    <source>
        <dbReference type="Proteomes" id="UP001227192"/>
    </source>
</evidence>
<reference evidence="1" key="1">
    <citation type="submission" date="2015-06" db="EMBL/GenBank/DDBJ databases">
        <authorList>
            <person name="Nguyen H."/>
        </authorList>
    </citation>
    <scope>NUCLEOTIDE SEQUENCE</scope>
    <source>
        <strain evidence="1">DAOM 180753</strain>
    </source>
</reference>
<keyword evidence="2" id="KW-1185">Reference proteome</keyword>
<dbReference type="EMBL" id="LACB01000555">
    <property type="protein sequence ID" value="KAJ9482481.1"/>
    <property type="molecule type" value="Genomic_DNA"/>
</dbReference>
<dbReference type="Proteomes" id="UP001227192">
    <property type="component" value="Unassembled WGS sequence"/>
</dbReference>
<feature type="non-terminal residue" evidence="1">
    <location>
        <position position="103"/>
    </location>
</feature>
<comment type="caution">
    <text evidence="1">The sequence shown here is derived from an EMBL/GenBank/DDBJ whole genome shotgun (WGS) entry which is preliminary data.</text>
</comment>
<evidence type="ECO:0000313" key="1">
    <source>
        <dbReference type="EMBL" id="KAJ9482481.1"/>
    </source>
</evidence>